<proteinExistence type="predicted"/>
<evidence type="ECO:0000313" key="2">
    <source>
        <dbReference type="Proteomes" id="UP000230282"/>
    </source>
</evidence>
<evidence type="ECO:0000313" key="1">
    <source>
        <dbReference type="EMBL" id="PJG82152.1"/>
    </source>
</evidence>
<comment type="caution">
    <text evidence="1">The sequence shown here is derived from an EMBL/GenBank/DDBJ whole genome shotgun (WGS) entry which is preliminary data.</text>
</comment>
<accession>A0A2M8RTD4</accession>
<dbReference type="EMBL" id="PHGZ01000028">
    <property type="protein sequence ID" value="PJG82152.1"/>
    <property type="molecule type" value="Genomic_DNA"/>
</dbReference>
<sequence length="101" mass="11918">MTDIVKHMVCSGVMYDPYLKALFLAEIKKQKRDDFKYTQARKVMCQDDFGRRWCLCCFLMLPARNEPEMIQLYVNPVDEQGNIFDESMGTYQIELSECRGE</sequence>
<dbReference type="AlphaFoldDB" id="A0A2M8RTD4"/>
<organism evidence="1 2">
    <name type="scientific">Caviibacterium pharyngocola</name>
    <dbReference type="NCBI Taxonomy" id="28159"/>
    <lineage>
        <taxon>Bacteria</taxon>
        <taxon>Pseudomonadati</taxon>
        <taxon>Pseudomonadota</taxon>
        <taxon>Gammaproteobacteria</taxon>
        <taxon>Pasteurellales</taxon>
        <taxon>Pasteurellaceae</taxon>
        <taxon>Caviibacterium</taxon>
    </lineage>
</organism>
<dbReference type="Proteomes" id="UP000230282">
    <property type="component" value="Unassembled WGS sequence"/>
</dbReference>
<keyword evidence="2" id="KW-1185">Reference proteome</keyword>
<dbReference type="RefSeq" id="WP_100297539.1">
    <property type="nucleotide sequence ID" value="NZ_PHGZ01000028.1"/>
</dbReference>
<gene>
    <name evidence="1" type="ORF">CVP04_10880</name>
</gene>
<reference evidence="1 2" key="1">
    <citation type="submission" date="2017-11" db="EMBL/GenBank/DDBJ databases">
        <title>Reclassification of Bisgaard taxon 5 as Caviibacterium pharyngocola gen. nov., sp. nov.</title>
        <authorList>
            <person name="Christensen H."/>
        </authorList>
    </citation>
    <scope>NUCLEOTIDE SEQUENCE [LARGE SCALE GENOMIC DNA]</scope>
    <source>
        <strain evidence="1 2">7_3</strain>
    </source>
</reference>
<name>A0A2M8RTD4_9PAST</name>
<protein>
    <submittedName>
        <fullName evidence="1">Uncharacterized protein</fullName>
    </submittedName>
</protein>